<feature type="compositionally biased region" description="Acidic residues" evidence="8">
    <location>
        <begin position="171"/>
        <end position="183"/>
    </location>
</feature>
<feature type="region of interest" description="Disordered" evidence="8">
    <location>
        <begin position="159"/>
        <end position="307"/>
    </location>
</feature>
<feature type="compositionally biased region" description="Low complexity" evidence="8">
    <location>
        <begin position="283"/>
        <end position="298"/>
    </location>
</feature>
<feature type="compositionally biased region" description="Basic residues" evidence="8">
    <location>
        <begin position="210"/>
        <end position="222"/>
    </location>
</feature>
<feature type="compositionally biased region" description="Polar residues" evidence="8">
    <location>
        <begin position="15"/>
        <end position="27"/>
    </location>
</feature>
<dbReference type="PANTHER" id="PTHR23149">
    <property type="entry name" value="G PATCH DOMAIN CONTAINING PROTEIN"/>
    <property type="match status" value="1"/>
</dbReference>
<dbReference type="PROSITE" id="PS50174">
    <property type="entry name" value="G_PATCH"/>
    <property type="match status" value="1"/>
</dbReference>
<sequence>MGLSAPKNKIKLSHDPNNTRWSGNTDSFGHRMMKSQGWTPGEYLGAKDAAHAEFHTAANASHIRVVVKDNNLGLGAKVGSGVGHGECTGLDVFQNLLGRLNGKEEAEIEKEQKSRDDLKRAIYAERKWGSIRFVKGGVLVGDKIQDLIDGEKERVKALEAKGKETEKDSSSEESDSSSDEEEKTPEPVAEKKKSSKRKREEQDEEEKSSSKKSKKEKKSKKRKSEDEDDKDKAESKKSKKSKKDRKSKSKSTSESESEALDDAAMKARKKEKKEKKRREKEAAAAGADTEDTSSTSKSSMKKSKKDKTQILIHIRVLHQRKYTGSYRNGRKISANGEFEPDFHDQITDIIQRYNLESRRAAQEKLKRINFPIPIRFIPFIHLSKQAMPIARPILAKYKRRQYKELHQSSLWISHPLSSSSLVFPYFIHIVRERQSAQYLSSVSWAYSPCTSARK</sequence>
<feature type="region of interest" description="Disordered" evidence="8">
    <location>
        <begin position="1"/>
        <end position="27"/>
    </location>
</feature>
<keyword evidence="2" id="KW-0690">Ribosome biogenesis</keyword>
<name>A0A5N6KGN1_MONLA</name>
<feature type="compositionally biased region" description="Basic residues" evidence="8">
    <location>
        <begin position="266"/>
        <end position="278"/>
    </location>
</feature>
<accession>A0A5N6KGN1</accession>
<proteinExistence type="inferred from homology"/>
<comment type="caution">
    <text evidence="10">The sequence shown here is derived from an EMBL/GenBank/DDBJ whole genome shotgun (WGS) entry which is preliminary data.</text>
</comment>
<gene>
    <name evidence="10" type="ORF">EYC80_006260</name>
</gene>
<evidence type="ECO:0000256" key="4">
    <source>
        <dbReference type="ARBA" id="ARBA00023242"/>
    </source>
</evidence>
<comment type="function">
    <text evidence="7">Involved in rRNA-processing at A0, A1 and A2 sites and negatively regulates telomerase.</text>
</comment>
<keyword evidence="4" id="KW-0539">Nucleus</keyword>
<feature type="compositionally biased region" description="Basic residues" evidence="8">
    <location>
        <begin position="237"/>
        <end position="249"/>
    </location>
</feature>
<evidence type="ECO:0000256" key="5">
    <source>
        <dbReference type="ARBA" id="ARBA00038007"/>
    </source>
</evidence>
<comment type="similarity">
    <text evidence="5">Belongs to the PINX1 family.</text>
</comment>
<dbReference type="InterPro" id="IPR050656">
    <property type="entry name" value="PINX1"/>
</dbReference>
<dbReference type="GO" id="GO:0006364">
    <property type="term" value="P:rRNA processing"/>
    <property type="evidence" value="ECO:0007669"/>
    <property type="project" value="UniProtKB-KW"/>
</dbReference>
<dbReference type="PANTHER" id="PTHR23149:SF31">
    <property type="entry name" value="PROTEIN PXR1"/>
    <property type="match status" value="1"/>
</dbReference>
<dbReference type="GO" id="GO:0003676">
    <property type="term" value="F:nucleic acid binding"/>
    <property type="evidence" value="ECO:0007669"/>
    <property type="project" value="InterPro"/>
</dbReference>
<keyword evidence="3" id="KW-0698">rRNA processing</keyword>
<evidence type="ECO:0000313" key="10">
    <source>
        <dbReference type="EMBL" id="KAB8302944.1"/>
    </source>
</evidence>
<dbReference type="InterPro" id="IPR000467">
    <property type="entry name" value="G_patch_dom"/>
</dbReference>
<dbReference type="Pfam" id="PF01585">
    <property type="entry name" value="G-patch"/>
    <property type="match status" value="1"/>
</dbReference>
<comment type="subcellular location">
    <subcellularLocation>
        <location evidence="1">Nucleus</location>
        <location evidence="1">Nucleolus</location>
    </subcellularLocation>
</comment>
<evidence type="ECO:0000256" key="7">
    <source>
        <dbReference type="ARBA" id="ARBA00043878"/>
    </source>
</evidence>
<dbReference type="OrthoDB" id="29523at2759"/>
<dbReference type="SMART" id="SM00443">
    <property type="entry name" value="G_patch"/>
    <property type="match status" value="1"/>
</dbReference>
<evidence type="ECO:0000256" key="3">
    <source>
        <dbReference type="ARBA" id="ARBA00022552"/>
    </source>
</evidence>
<dbReference type="Proteomes" id="UP000326757">
    <property type="component" value="Unassembled WGS sequence"/>
</dbReference>
<organism evidence="10 11">
    <name type="scientific">Monilinia laxa</name>
    <name type="common">Brown rot fungus</name>
    <name type="synonym">Sclerotinia laxa</name>
    <dbReference type="NCBI Taxonomy" id="61186"/>
    <lineage>
        <taxon>Eukaryota</taxon>
        <taxon>Fungi</taxon>
        <taxon>Dikarya</taxon>
        <taxon>Ascomycota</taxon>
        <taxon>Pezizomycotina</taxon>
        <taxon>Leotiomycetes</taxon>
        <taxon>Helotiales</taxon>
        <taxon>Sclerotiniaceae</taxon>
        <taxon>Monilinia</taxon>
    </lineage>
</organism>
<feature type="compositionally biased region" description="Basic and acidic residues" evidence="8">
    <location>
        <begin position="159"/>
        <end position="170"/>
    </location>
</feature>
<evidence type="ECO:0000256" key="8">
    <source>
        <dbReference type="SAM" id="MobiDB-lite"/>
    </source>
</evidence>
<dbReference type="EMBL" id="VIGI01000003">
    <property type="protein sequence ID" value="KAB8302944.1"/>
    <property type="molecule type" value="Genomic_DNA"/>
</dbReference>
<evidence type="ECO:0000256" key="2">
    <source>
        <dbReference type="ARBA" id="ARBA00022517"/>
    </source>
</evidence>
<evidence type="ECO:0000256" key="6">
    <source>
        <dbReference type="ARBA" id="ARBA00041961"/>
    </source>
</evidence>
<protein>
    <recommendedName>
        <fullName evidence="6">PinX1-related protein 1</fullName>
    </recommendedName>
</protein>
<dbReference type="GO" id="GO:0005730">
    <property type="term" value="C:nucleolus"/>
    <property type="evidence" value="ECO:0007669"/>
    <property type="project" value="UniProtKB-SubCell"/>
</dbReference>
<evidence type="ECO:0000313" key="11">
    <source>
        <dbReference type="Proteomes" id="UP000326757"/>
    </source>
</evidence>
<evidence type="ECO:0000256" key="1">
    <source>
        <dbReference type="ARBA" id="ARBA00004604"/>
    </source>
</evidence>
<keyword evidence="11" id="KW-1185">Reference proteome</keyword>
<reference evidence="10 11" key="1">
    <citation type="submission" date="2019-06" db="EMBL/GenBank/DDBJ databases">
        <title>Genome Sequence of the Brown Rot Fungal Pathogen Monilinia laxa.</title>
        <authorList>
            <person name="De Miccolis Angelini R.M."/>
            <person name="Landi L."/>
            <person name="Abate D."/>
            <person name="Pollastro S."/>
            <person name="Romanazzi G."/>
            <person name="Faretra F."/>
        </authorList>
    </citation>
    <scope>NUCLEOTIDE SEQUENCE [LARGE SCALE GENOMIC DNA]</scope>
    <source>
        <strain evidence="10 11">Mlax316</strain>
    </source>
</reference>
<evidence type="ECO:0000259" key="9">
    <source>
        <dbReference type="PROSITE" id="PS50174"/>
    </source>
</evidence>
<dbReference type="AlphaFoldDB" id="A0A5N6KGN1"/>
<feature type="domain" description="G-patch" evidence="9">
    <location>
        <begin position="25"/>
        <end position="79"/>
    </location>
</feature>